<reference evidence="1 2" key="1">
    <citation type="journal article" date="2018" name="Front. Plant Sci.">
        <title>Red Clover (Trifolium pratense) and Zigzag Clover (T. medium) - A Picture of Genomic Similarities and Differences.</title>
        <authorList>
            <person name="Dluhosova J."/>
            <person name="Istvanek J."/>
            <person name="Nedelnik J."/>
            <person name="Repkova J."/>
        </authorList>
    </citation>
    <scope>NUCLEOTIDE SEQUENCE [LARGE SCALE GENOMIC DNA]</scope>
    <source>
        <strain evidence="2">cv. 10/8</strain>
        <tissue evidence="1">Leaf</tissue>
    </source>
</reference>
<evidence type="ECO:0000313" key="2">
    <source>
        <dbReference type="Proteomes" id="UP000265520"/>
    </source>
</evidence>
<organism evidence="1 2">
    <name type="scientific">Trifolium medium</name>
    <dbReference type="NCBI Taxonomy" id="97028"/>
    <lineage>
        <taxon>Eukaryota</taxon>
        <taxon>Viridiplantae</taxon>
        <taxon>Streptophyta</taxon>
        <taxon>Embryophyta</taxon>
        <taxon>Tracheophyta</taxon>
        <taxon>Spermatophyta</taxon>
        <taxon>Magnoliopsida</taxon>
        <taxon>eudicotyledons</taxon>
        <taxon>Gunneridae</taxon>
        <taxon>Pentapetalae</taxon>
        <taxon>rosids</taxon>
        <taxon>fabids</taxon>
        <taxon>Fabales</taxon>
        <taxon>Fabaceae</taxon>
        <taxon>Papilionoideae</taxon>
        <taxon>50 kb inversion clade</taxon>
        <taxon>NPAAA clade</taxon>
        <taxon>Hologalegina</taxon>
        <taxon>IRL clade</taxon>
        <taxon>Trifolieae</taxon>
        <taxon>Trifolium</taxon>
    </lineage>
</organism>
<evidence type="ECO:0000313" key="1">
    <source>
        <dbReference type="EMBL" id="MCI02615.1"/>
    </source>
</evidence>
<dbReference type="EMBL" id="LXQA010049661">
    <property type="protein sequence ID" value="MCI02615.1"/>
    <property type="molecule type" value="Genomic_DNA"/>
</dbReference>
<feature type="non-terminal residue" evidence="1">
    <location>
        <position position="51"/>
    </location>
</feature>
<sequence length="51" mass="5729">MHINKTPDAFICASKLTFLFPSFVKNFNSEADAQANLAIHLDDGQVQEEYV</sequence>
<dbReference type="Proteomes" id="UP000265520">
    <property type="component" value="Unassembled WGS sequence"/>
</dbReference>
<accession>A0A392NVV3</accession>
<proteinExistence type="predicted"/>
<keyword evidence="2" id="KW-1185">Reference proteome</keyword>
<name>A0A392NVV3_9FABA</name>
<protein>
    <submittedName>
        <fullName evidence="1">Uncharacterized protein</fullName>
    </submittedName>
</protein>
<comment type="caution">
    <text evidence="1">The sequence shown here is derived from an EMBL/GenBank/DDBJ whole genome shotgun (WGS) entry which is preliminary data.</text>
</comment>
<dbReference type="AlphaFoldDB" id="A0A392NVV3"/>